<keyword evidence="8" id="KW-0665">Pyrimidine biosynthesis</keyword>
<dbReference type="GO" id="GO:0004088">
    <property type="term" value="F:carbamoyl-phosphate synthase (glutamine-hydrolyzing) activity"/>
    <property type="evidence" value="ECO:0007669"/>
    <property type="project" value="UniProtKB-UniRule"/>
</dbReference>
<dbReference type="Gene3D" id="3.50.30.20">
    <property type="entry name" value="Carbamoyl-phosphate synthase small subunit, N-terminal domain"/>
    <property type="match status" value="1"/>
</dbReference>
<dbReference type="HAMAP" id="MF_01209">
    <property type="entry name" value="CPSase_S_chain"/>
    <property type="match status" value="1"/>
</dbReference>
<dbReference type="InterPro" id="IPR035686">
    <property type="entry name" value="CPSase_GATase1"/>
</dbReference>
<feature type="binding site" evidence="8">
    <location>
        <position position="311"/>
    </location>
    <ligand>
        <name>L-glutamine</name>
        <dbReference type="ChEBI" id="CHEBI:58359"/>
    </ligand>
</feature>
<evidence type="ECO:0000313" key="10">
    <source>
        <dbReference type="EMBL" id="OGY73425.1"/>
    </source>
</evidence>
<dbReference type="UniPathway" id="UPA00068">
    <property type="reaction ID" value="UER00171"/>
</dbReference>
<keyword evidence="5 8" id="KW-0067">ATP-binding</keyword>
<dbReference type="FunFam" id="3.50.30.20:FF:000002">
    <property type="entry name" value="Carbamoyl-phosphate synthase 1, mitochondrial"/>
    <property type="match status" value="1"/>
</dbReference>
<feature type="active site" evidence="8">
    <location>
        <position position="350"/>
    </location>
</feature>
<dbReference type="SUPFAM" id="SSF52021">
    <property type="entry name" value="Carbamoyl phosphate synthetase, small subunit N-terminal domain"/>
    <property type="match status" value="1"/>
</dbReference>
<dbReference type="PRINTS" id="PR00099">
    <property type="entry name" value="CPSGATASE"/>
</dbReference>
<comment type="pathway">
    <text evidence="8">Pyrimidine metabolism; UMP biosynthesis via de novo pathway; (S)-dihydroorotate from bicarbonate: step 1/3.</text>
</comment>
<comment type="function">
    <text evidence="8">Small subunit of the glutamine-dependent carbamoyl phosphate synthetase (CPSase). CPSase catalyzes the formation of carbamoyl phosphate from the ammonia moiety of glutamine, carbonate, and phosphate donated by ATP, constituting the first step of 2 biosynthetic pathways, one leading to arginine and/or urea and the other to pyrimidine nucleotides. The small subunit (glutamine amidotransferase) binds and cleaves glutamine to supply the large subunit with the substrate ammonia.</text>
</comment>
<dbReference type="GO" id="GO:0004359">
    <property type="term" value="F:glutaminase activity"/>
    <property type="evidence" value="ECO:0007669"/>
    <property type="project" value="RHEA"/>
</dbReference>
<feature type="binding site" evidence="8">
    <location>
        <position position="308"/>
    </location>
    <ligand>
        <name>L-glutamine</name>
        <dbReference type="ChEBI" id="CHEBI:58359"/>
    </ligand>
</feature>
<gene>
    <name evidence="8" type="primary">carA</name>
    <name evidence="10" type="ORF">A3H61_04715</name>
</gene>
<feature type="region of interest" description="CPSase" evidence="8">
    <location>
        <begin position="1"/>
        <end position="186"/>
    </location>
</feature>
<feature type="active site" evidence="8">
    <location>
        <position position="352"/>
    </location>
</feature>
<dbReference type="InterPro" id="IPR006274">
    <property type="entry name" value="CarbamoylP_synth_ssu"/>
</dbReference>
<evidence type="ECO:0000256" key="2">
    <source>
        <dbReference type="ARBA" id="ARBA00007800"/>
    </source>
</evidence>
<keyword evidence="8" id="KW-0055">Arginine biosynthesis</keyword>
<keyword evidence="3 8" id="KW-0436">Ligase</keyword>
<comment type="pathway">
    <text evidence="1 8">Amino-acid biosynthesis; L-arginine biosynthesis; carbamoyl phosphate from bicarbonate: step 1/1.</text>
</comment>
<evidence type="ECO:0000256" key="3">
    <source>
        <dbReference type="ARBA" id="ARBA00022598"/>
    </source>
</evidence>
<dbReference type="EMBL" id="MHJU01000012">
    <property type="protein sequence ID" value="OGY73425.1"/>
    <property type="molecule type" value="Genomic_DNA"/>
</dbReference>
<reference evidence="10 11" key="1">
    <citation type="journal article" date="2016" name="Nat. Commun.">
        <title>Thousands of microbial genomes shed light on interconnected biogeochemical processes in an aquifer system.</title>
        <authorList>
            <person name="Anantharaman K."/>
            <person name="Brown C.T."/>
            <person name="Hug L.A."/>
            <person name="Sharon I."/>
            <person name="Castelle C.J."/>
            <person name="Probst A.J."/>
            <person name="Thomas B.C."/>
            <person name="Singh A."/>
            <person name="Wilkins M.J."/>
            <person name="Karaoz U."/>
            <person name="Brodie E.L."/>
            <person name="Williams K.H."/>
            <person name="Hubbard S.S."/>
            <person name="Banfield J.F."/>
        </authorList>
    </citation>
    <scope>NUCLEOTIDE SEQUENCE [LARGE SCALE GENOMIC DNA]</scope>
</reference>
<dbReference type="AlphaFoldDB" id="A0A1G2A9T0"/>
<dbReference type="PANTHER" id="PTHR43418">
    <property type="entry name" value="MULTIFUNCTIONAL TRYPTOPHAN BIOSYNTHESIS PROTEIN-RELATED"/>
    <property type="match status" value="1"/>
</dbReference>
<dbReference type="PANTHER" id="PTHR43418:SF7">
    <property type="entry name" value="CARBAMOYL-PHOSPHATE SYNTHASE SMALL CHAIN"/>
    <property type="match status" value="1"/>
</dbReference>
<dbReference type="UniPathway" id="UPA00070">
    <property type="reaction ID" value="UER00115"/>
</dbReference>
<feature type="domain" description="Carbamoyl-phosphate synthase small subunit N-terminal" evidence="9">
    <location>
        <begin position="2"/>
        <end position="143"/>
    </location>
</feature>
<feature type="binding site" evidence="8">
    <location>
        <position position="233"/>
    </location>
    <ligand>
        <name>L-glutamine</name>
        <dbReference type="ChEBI" id="CHEBI:58359"/>
    </ligand>
</feature>
<organism evidence="10 11">
    <name type="scientific">Candidatus Jacksonbacteria bacterium RIFCSPLOWO2_02_FULL_44_20</name>
    <dbReference type="NCBI Taxonomy" id="1798460"/>
    <lineage>
        <taxon>Bacteria</taxon>
        <taxon>Candidatus Jacksoniibacteriota</taxon>
    </lineage>
</organism>
<feature type="binding site" evidence="8">
    <location>
        <position position="267"/>
    </location>
    <ligand>
        <name>L-glutamine</name>
        <dbReference type="ChEBI" id="CHEBI:58359"/>
    </ligand>
</feature>
<dbReference type="NCBIfam" id="TIGR01368">
    <property type="entry name" value="CPSaseIIsmall"/>
    <property type="match status" value="1"/>
</dbReference>
<comment type="catalytic activity">
    <reaction evidence="8">
        <text>L-glutamine + H2O = L-glutamate + NH4(+)</text>
        <dbReference type="Rhea" id="RHEA:15889"/>
        <dbReference type="ChEBI" id="CHEBI:15377"/>
        <dbReference type="ChEBI" id="CHEBI:28938"/>
        <dbReference type="ChEBI" id="CHEBI:29985"/>
        <dbReference type="ChEBI" id="CHEBI:58359"/>
    </reaction>
</comment>
<dbReference type="Pfam" id="PF00988">
    <property type="entry name" value="CPSase_sm_chain"/>
    <property type="match status" value="1"/>
</dbReference>
<feature type="binding site" evidence="8">
    <location>
        <position position="310"/>
    </location>
    <ligand>
        <name>L-glutamine</name>
        <dbReference type="ChEBI" id="CHEBI:58359"/>
    </ligand>
</feature>
<dbReference type="GO" id="GO:0005524">
    <property type="term" value="F:ATP binding"/>
    <property type="evidence" value="ECO:0007669"/>
    <property type="project" value="UniProtKB-UniRule"/>
</dbReference>
<dbReference type="InterPro" id="IPR036480">
    <property type="entry name" value="CarbP_synth_ssu_N_sf"/>
</dbReference>
<comment type="similarity">
    <text evidence="2 8">Belongs to the CarA family.</text>
</comment>
<dbReference type="NCBIfam" id="NF009475">
    <property type="entry name" value="PRK12838.1"/>
    <property type="match status" value="1"/>
</dbReference>
<dbReference type="GO" id="GO:0006207">
    <property type="term" value="P:'de novo' pyrimidine nucleobase biosynthetic process"/>
    <property type="evidence" value="ECO:0007669"/>
    <property type="project" value="InterPro"/>
</dbReference>
<comment type="subunit">
    <text evidence="8">Composed of two chains; the small (or glutamine) chain promotes the hydrolysis of glutamine to ammonia, which is used by the large (or ammonia) chain to synthesize carbamoyl phosphate. Tetramer of heterodimers (alpha,beta)4.</text>
</comment>
<evidence type="ECO:0000259" key="9">
    <source>
        <dbReference type="SMART" id="SM01097"/>
    </source>
</evidence>
<dbReference type="InterPro" id="IPR002474">
    <property type="entry name" value="CarbamoylP_synth_ssu_N"/>
</dbReference>
<evidence type="ECO:0000256" key="1">
    <source>
        <dbReference type="ARBA" id="ARBA00005077"/>
    </source>
</evidence>
<dbReference type="InterPro" id="IPR050472">
    <property type="entry name" value="Anth_synth/Amidotransfase"/>
</dbReference>
<dbReference type="Proteomes" id="UP000178315">
    <property type="component" value="Unassembled WGS sequence"/>
</dbReference>
<dbReference type="EC" id="6.3.5.5" evidence="8"/>
<dbReference type="GO" id="GO:0006541">
    <property type="term" value="P:glutamine metabolic process"/>
    <property type="evidence" value="ECO:0007669"/>
    <property type="project" value="InterPro"/>
</dbReference>
<feature type="binding site" evidence="8">
    <location>
        <position position="235"/>
    </location>
    <ligand>
        <name>L-glutamine</name>
        <dbReference type="ChEBI" id="CHEBI:58359"/>
    </ligand>
</feature>
<sequence length="375" mass="42545">MRTQSLILEDKTILTGESFGAQTDASGEVVFNTGMVGYPETFTDPSYHGQILVLTYPLIGNYGVETNSKLKTKDLFSHSFESEKIQIAGLIVREYCKEYSHPQAKQSLENWLKSEGVPAIEGVDTRALTEKLREKGTMLGRITNDKLTKYTFKDPNKQNLVAEVSCKEPIVYEPNTVKIEKQKNTILLYDCGVKLNIIRCLIKRGCRVIRVPWNFELTNYEKIRINGIVISNGPGDPAKCDKTIEQIKNQLAISNPSFLIPILGICLGNQLLALACGAKTYKLKYGHRSQNQPVIDELRNRAYITTQNHGYAVNEKTVPKGWRVWFRNLNDGTVEGLWHQHYPWMSVQFHPEAAPGPTDTEWVFDEWISMINSNE</sequence>
<dbReference type="GO" id="GO:0044205">
    <property type="term" value="P:'de novo' UMP biosynthetic process"/>
    <property type="evidence" value="ECO:0007669"/>
    <property type="project" value="UniProtKB-UniRule"/>
</dbReference>
<dbReference type="CDD" id="cd01744">
    <property type="entry name" value="GATase1_CPSase"/>
    <property type="match status" value="1"/>
</dbReference>
<evidence type="ECO:0000256" key="5">
    <source>
        <dbReference type="ARBA" id="ARBA00022840"/>
    </source>
</evidence>
<evidence type="ECO:0000256" key="8">
    <source>
        <dbReference type="HAMAP-Rule" id="MF_01209"/>
    </source>
</evidence>
<feature type="binding site" evidence="8">
    <location>
        <position position="270"/>
    </location>
    <ligand>
        <name>L-glutamine</name>
        <dbReference type="ChEBI" id="CHEBI:58359"/>
    </ligand>
</feature>
<accession>A0A1G2A9T0</accession>
<protein>
    <recommendedName>
        <fullName evidence="8">Carbamoyl phosphate synthase small chain</fullName>
        <ecNumber evidence="8">6.3.5.5</ecNumber>
    </recommendedName>
    <alternativeName>
        <fullName evidence="8">Carbamoyl phosphate synthetase glutamine chain</fullName>
    </alternativeName>
</protein>
<dbReference type="SUPFAM" id="SSF52317">
    <property type="entry name" value="Class I glutamine amidotransferase-like"/>
    <property type="match status" value="1"/>
</dbReference>
<keyword evidence="4 8" id="KW-0547">Nucleotide-binding</keyword>
<dbReference type="Pfam" id="PF00117">
    <property type="entry name" value="GATase"/>
    <property type="match status" value="1"/>
</dbReference>
<dbReference type="PROSITE" id="PS51273">
    <property type="entry name" value="GATASE_TYPE_1"/>
    <property type="match status" value="1"/>
</dbReference>
<keyword evidence="8" id="KW-0028">Amino-acid biosynthesis</keyword>
<dbReference type="InterPro" id="IPR017926">
    <property type="entry name" value="GATASE"/>
</dbReference>
<dbReference type="GO" id="GO:0006526">
    <property type="term" value="P:L-arginine biosynthetic process"/>
    <property type="evidence" value="ECO:0007669"/>
    <property type="project" value="UniProtKB-UniRule"/>
</dbReference>
<evidence type="ECO:0000256" key="6">
    <source>
        <dbReference type="ARBA" id="ARBA00022962"/>
    </source>
</evidence>
<proteinExistence type="inferred from homology"/>
<dbReference type="PRINTS" id="PR00096">
    <property type="entry name" value="GATASE"/>
</dbReference>
<dbReference type="SMART" id="SM01097">
    <property type="entry name" value="CPSase_sm_chain"/>
    <property type="match status" value="1"/>
</dbReference>
<name>A0A1G2A9T0_9BACT</name>
<evidence type="ECO:0000256" key="7">
    <source>
        <dbReference type="ARBA" id="ARBA00048816"/>
    </source>
</evidence>
<evidence type="ECO:0000313" key="11">
    <source>
        <dbReference type="Proteomes" id="UP000178315"/>
    </source>
</evidence>
<comment type="caution">
    <text evidence="10">The sequence shown here is derived from an EMBL/GenBank/DDBJ whole genome shotgun (WGS) entry which is preliminary data.</text>
</comment>
<dbReference type="Gene3D" id="3.40.50.880">
    <property type="match status" value="1"/>
</dbReference>
<feature type="binding site" evidence="8">
    <location>
        <position position="46"/>
    </location>
    <ligand>
        <name>L-glutamine</name>
        <dbReference type="ChEBI" id="CHEBI:58359"/>
    </ligand>
</feature>
<feature type="active site" description="Nucleophile" evidence="8">
    <location>
        <position position="266"/>
    </location>
</feature>
<dbReference type="InterPro" id="IPR029062">
    <property type="entry name" value="Class_I_gatase-like"/>
</dbReference>
<comment type="catalytic activity">
    <reaction evidence="7 8">
        <text>hydrogencarbonate + L-glutamine + 2 ATP + H2O = carbamoyl phosphate + L-glutamate + 2 ADP + phosphate + 2 H(+)</text>
        <dbReference type="Rhea" id="RHEA:18633"/>
        <dbReference type="ChEBI" id="CHEBI:15377"/>
        <dbReference type="ChEBI" id="CHEBI:15378"/>
        <dbReference type="ChEBI" id="CHEBI:17544"/>
        <dbReference type="ChEBI" id="CHEBI:29985"/>
        <dbReference type="ChEBI" id="CHEBI:30616"/>
        <dbReference type="ChEBI" id="CHEBI:43474"/>
        <dbReference type="ChEBI" id="CHEBI:58228"/>
        <dbReference type="ChEBI" id="CHEBI:58359"/>
        <dbReference type="ChEBI" id="CHEBI:456216"/>
        <dbReference type="EC" id="6.3.5.5"/>
    </reaction>
</comment>
<keyword evidence="6 8" id="KW-0315">Glutamine amidotransferase</keyword>
<evidence type="ECO:0000256" key="4">
    <source>
        <dbReference type="ARBA" id="ARBA00022741"/>
    </source>
</evidence>